<sequence length="465" mass="51659">MFKKISIYFYTLIVLTFFGCNSDEHNTPNDSIGRAHVWFDDFKSNISLYTRFKDLSYHWEAAKETVLPDGSKTIVVPVSIKNVQLDYKGSTFLYLYKIEQNKYDAALFEIIPSKEYEEELSVINLDTFNGYILKWDLVEGFIKGNKFVSGQEGREVVDTDNPKSASSIFSKKGPIELDEVVVTAPGPGNPSGIPTGSTVVIGGGPASNYFSYVSGGGGDGAPTAATRAQVAKAIQKKIDGSKLDPCVKAILDKLKTLTQNDIASIFRKLGGDSDIYVLSIEFGEVEGNDVAGTKQTSYNCYTTVLDNDFVYGLNGTSKNTPPTDLAIAAVMIHEMVHVYFFSVFDDKVNSGMAHALDNYDILYQKYVNNTYIDKGQDNAQHAQIWKSYINIMSSALEEYATGNITDTPNQFYQDIIMGTLMRTKTFDDKFPDGSEGKRRIINNYISEKNGESNDPNYQPKGKRCK</sequence>
<accession>A0ABP7Y681</accession>
<reference evidence="2" key="1">
    <citation type="journal article" date="2019" name="Int. J. Syst. Evol. Microbiol.">
        <title>The Global Catalogue of Microorganisms (GCM) 10K type strain sequencing project: providing services to taxonomists for standard genome sequencing and annotation.</title>
        <authorList>
            <consortium name="The Broad Institute Genomics Platform"/>
            <consortium name="The Broad Institute Genome Sequencing Center for Infectious Disease"/>
            <person name="Wu L."/>
            <person name="Ma J."/>
        </authorList>
    </citation>
    <scope>NUCLEOTIDE SEQUENCE [LARGE SCALE GENOMIC DNA]</scope>
    <source>
        <strain evidence="2">JCM 17386</strain>
    </source>
</reference>
<proteinExistence type="predicted"/>
<dbReference type="Proteomes" id="UP001501333">
    <property type="component" value="Unassembled WGS sequence"/>
</dbReference>
<keyword evidence="2" id="KW-1185">Reference proteome</keyword>
<gene>
    <name evidence="1" type="ORF">GCM10022250_23350</name>
</gene>
<protein>
    <submittedName>
        <fullName evidence="1">Uncharacterized protein</fullName>
    </submittedName>
</protein>
<evidence type="ECO:0000313" key="2">
    <source>
        <dbReference type="Proteomes" id="UP001501333"/>
    </source>
</evidence>
<dbReference type="PROSITE" id="PS51257">
    <property type="entry name" value="PROKAR_LIPOPROTEIN"/>
    <property type="match status" value="1"/>
</dbReference>
<name>A0ABP7Y681_9FLAO</name>
<dbReference type="EMBL" id="BAABAO010000007">
    <property type="protein sequence ID" value="GAA4131441.1"/>
    <property type="molecule type" value="Genomic_DNA"/>
</dbReference>
<evidence type="ECO:0000313" key="1">
    <source>
        <dbReference type="EMBL" id="GAA4131441.1"/>
    </source>
</evidence>
<organism evidence="1 2">
    <name type="scientific">Flavobacterium chungbukense</name>
    <dbReference type="NCBI Taxonomy" id="877464"/>
    <lineage>
        <taxon>Bacteria</taxon>
        <taxon>Pseudomonadati</taxon>
        <taxon>Bacteroidota</taxon>
        <taxon>Flavobacteriia</taxon>
        <taxon>Flavobacteriales</taxon>
        <taxon>Flavobacteriaceae</taxon>
        <taxon>Flavobacterium</taxon>
    </lineage>
</organism>
<comment type="caution">
    <text evidence="1">The sequence shown here is derived from an EMBL/GenBank/DDBJ whole genome shotgun (WGS) entry which is preliminary data.</text>
</comment>